<name>A0A409VLA6_9AGAR</name>
<evidence type="ECO:0000313" key="2">
    <source>
        <dbReference type="EMBL" id="PPQ66996.1"/>
    </source>
</evidence>
<sequence length="560" mass="63022">MQHIVSFISKELQNRQLDRPCSICSGKPCNSCTSRDQLAAEIQDTQEQLAEIDRTLSRLLTQHLELISQANQTHCALILGLPLEISSYIFELCIPALCGNAPDSLFSVQSQALNLGAVCKGWRRIALSTPRLYTVLPICLGTPRLLGHAGVIETWLHRSKGLPLSIYLYDSKTNYLGEKKGDFEAVETYRLVASIADLLKKHTYRWKLLDVSVPAKFLPVINAAEATSPVFHTLRLCTPGGDHSSPSKYRLSNFKPVHLTLESVAFDDLFINVSNITHADLRRMQISACLQFLQQAPALTCFKLSDIEDSQLGPFTTASTTAFIVHPILREFEYENPEDDLEHETLFDRISFPALEKLSISLQGGSLPTDTLSSFFARSTSRIKELHIRDCWLDNSSFPRFLGKLPTLTDLHVIMQQNEYDSFSPEELFLTLAKSGEPDRVIDEPTGIKTIRHVFLPNLKFFKYTANIQAEVDFPWASVPNIFGPPSAWFSPLCRPLTCFHLEFPRGPIFFPVEMDIDVIPSLLALRNGGIHLTIERNGVDIFENLRTWPDNAYTGCRPQ</sequence>
<keyword evidence="1" id="KW-0175">Coiled coil</keyword>
<keyword evidence="3" id="KW-1185">Reference proteome</keyword>
<dbReference type="AlphaFoldDB" id="A0A409VLA6"/>
<organism evidence="2 3">
    <name type="scientific">Gymnopilus dilepis</name>
    <dbReference type="NCBI Taxonomy" id="231916"/>
    <lineage>
        <taxon>Eukaryota</taxon>
        <taxon>Fungi</taxon>
        <taxon>Dikarya</taxon>
        <taxon>Basidiomycota</taxon>
        <taxon>Agaricomycotina</taxon>
        <taxon>Agaricomycetes</taxon>
        <taxon>Agaricomycetidae</taxon>
        <taxon>Agaricales</taxon>
        <taxon>Agaricineae</taxon>
        <taxon>Hymenogastraceae</taxon>
        <taxon>Gymnopilus</taxon>
    </lineage>
</organism>
<dbReference type="OrthoDB" id="2269034at2759"/>
<dbReference type="InterPro" id="IPR032675">
    <property type="entry name" value="LRR_dom_sf"/>
</dbReference>
<accession>A0A409VLA6</accession>
<evidence type="ECO:0000313" key="3">
    <source>
        <dbReference type="Proteomes" id="UP000284706"/>
    </source>
</evidence>
<dbReference type="EMBL" id="NHYE01005616">
    <property type="protein sequence ID" value="PPQ66996.1"/>
    <property type="molecule type" value="Genomic_DNA"/>
</dbReference>
<dbReference type="Proteomes" id="UP000284706">
    <property type="component" value="Unassembled WGS sequence"/>
</dbReference>
<feature type="coiled-coil region" evidence="1">
    <location>
        <begin position="35"/>
        <end position="62"/>
    </location>
</feature>
<gene>
    <name evidence="2" type="ORF">CVT26_009954</name>
</gene>
<protein>
    <submittedName>
        <fullName evidence="2">Uncharacterized protein</fullName>
    </submittedName>
</protein>
<evidence type="ECO:0000256" key="1">
    <source>
        <dbReference type="SAM" id="Coils"/>
    </source>
</evidence>
<dbReference type="Gene3D" id="3.80.10.10">
    <property type="entry name" value="Ribonuclease Inhibitor"/>
    <property type="match status" value="1"/>
</dbReference>
<proteinExistence type="predicted"/>
<comment type="caution">
    <text evidence="2">The sequence shown here is derived from an EMBL/GenBank/DDBJ whole genome shotgun (WGS) entry which is preliminary data.</text>
</comment>
<reference evidence="2 3" key="1">
    <citation type="journal article" date="2018" name="Evol. Lett.">
        <title>Horizontal gene cluster transfer increased hallucinogenic mushroom diversity.</title>
        <authorList>
            <person name="Reynolds H.T."/>
            <person name="Vijayakumar V."/>
            <person name="Gluck-Thaler E."/>
            <person name="Korotkin H.B."/>
            <person name="Matheny P.B."/>
            <person name="Slot J.C."/>
        </authorList>
    </citation>
    <scope>NUCLEOTIDE SEQUENCE [LARGE SCALE GENOMIC DNA]</scope>
    <source>
        <strain evidence="2 3">SRW20</strain>
    </source>
</reference>
<dbReference type="SUPFAM" id="SSF52047">
    <property type="entry name" value="RNI-like"/>
    <property type="match status" value="1"/>
</dbReference>
<dbReference type="InParanoid" id="A0A409VLA6"/>